<dbReference type="FunFam" id="3.40.50.720:FF:000084">
    <property type="entry name" value="Short-chain dehydrogenase reductase"/>
    <property type="match status" value="1"/>
</dbReference>
<feature type="domain" description="Ketoreductase" evidence="3">
    <location>
        <begin position="11"/>
        <end position="192"/>
    </location>
</feature>
<evidence type="ECO:0000313" key="5">
    <source>
        <dbReference type="Proteomes" id="UP000223071"/>
    </source>
</evidence>
<proteinExistence type="inferred from homology"/>
<dbReference type="SUPFAM" id="SSF51735">
    <property type="entry name" value="NAD(P)-binding Rossmann-fold domains"/>
    <property type="match status" value="1"/>
</dbReference>
<sequence>MPIADFSLAGKVAIVTGGSRGIGRSIAIALAEAGADVCVAARKPESLEETVAAIRATGRRGIAVPTNVRDMAALENLVAETKRQLGRIDILVNNAATNPVFGPVANLDERAWDTVMNTNVKSVFFLSKLVRQAILEHGQGGSIINVSSTGGFRASTGLGAYSVSKAAIIMLTQVCAKEWGADGIRVNCIAPGLIRTEFSRALWENEAILKNSVQTSALKRIGEPDEMAGAVVYFASPASSFTTGQTLILDGGALA</sequence>
<dbReference type="GO" id="GO:0016491">
    <property type="term" value="F:oxidoreductase activity"/>
    <property type="evidence" value="ECO:0007669"/>
    <property type="project" value="UniProtKB-KW"/>
</dbReference>
<dbReference type="Proteomes" id="UP000223071">
    <property type="component" value="Unassembled WGS sequence"/>
</dbReference>
<dbReference type="PRINTS" id="PR00081">
    <property type="entry name" value="GDHRDH"/>
</dbReference>
<comment type="similarity">
    <text evidence="1">Belongs to the short-chain dehydrogenases/reductases (SDR) family.</text>
</comment>
<evidence type="ECO:0000313" key="4">
    <source>
        <dbReference type="EMBL" id="PFG75426.1"/>
    </source>
</evidence>
<dbReference type="InterPro" id="IPR036291">
    <property type="entry name" value="NAD(P)-bd_dom_sf"/>
</dbReference>
<gene>
    <name evidence="4" type="ORF">A9A59_2695</name>
</gene>
<dbReference type="Gene3D" id="3.40.50.720">
    <property type="entry name" value="NAD(P)-binding Rossmann-like Domain"/>
    <property type="match status" value="1"/>
</dbReference>
<evidence type="ECO:0000259" key="3">
    <source>
        <dbReference type="SMART" id="SM00822"/>
    </source>
</evidence>
<reference evidence="4 5" key="1">
    <citation type="submission" date="2017-09" db="EMBL/GenBank/DDBJ databases">
        <title>Sequencing the genomes of two abundant thermophiles in Great Basin hot springs: Thermocrinis jamiesonii and novel Chloroflexi Thermoflexus hugenholtzii.</title>
        <authorList>
            <person name="Hedlund B."/>
        </authorList>
    </citation>
    <scope>NUCLEOTIDE SEQUENCE [LARGE SCALE GENOMIC DNA]</scope>
    <source>
        <strain evidence="4 5">G233</strain>
    </source>
</reference>
<protein>
    <submittedName>
        <fullName evidence="4">NAD(P)-dependent dehydrogenase (Short-subunit alcohol dehydrogenase family)</fullName>
    </submittedName>
</protein>
<dbReference type="PRINTS" id="PR00080">
    <property type="entry name" value="SDRFAMILY"/>
</dbReference>
<dbReference type="AlphaFoldDB" id="A0A2A9HKA8"/>
<dbReference type="InterPro" id="IPR002347">
    <property type="entry name" value="SDR_fam"/>
</dbReference>
<dbReference type="CDD" id="cd05233">
    <property type="entry name" value="SDR_c"/>
    <property type="match status" value="1"/>
</dbReference>
<accession>A0A2A9HKA8</accession>
<dbReference type="EMBL" id="PDJQ01000001">
    <property type="protein sequence ID" value="PFG75426.1"/>
    <property type="molecule type" value="Genomic_DNA"/>
</dbReference>
<evidence type="ECO:0000256" key="2">
    <source>
        <dbReference type="ARBA" id="ARBA00023002"/>
    </source>
</evidence>
<dbReference type="RefSeq" id="WP_098504741.1">
    <property type="nucleotide sequence ID" value="NZ_PDJQ01000001.1"/>
</dbReference>
<dbReference type="PANTHER" id="PTHR43943:SF2">
    <property type="entry name" value="DEHYDROGENASE_REDUCTASE 4"/>
    <property type="match status" value="1"/>
</dbReference>
<dbReference type="Pfam" id="PF13561">
    <property type="entry name" value="adh_short_C2"/>
    <property type="match status" value="1"/>
</dbReference>
<dbReference type="SMART" id="SM00822">
    <property type="entry name" value="PKS_KR"/>
    <property type="match status" value="1"/>
</dbReference>
<dbReference type="InterPro" id="IPR057326">
    <property type="entry name" value="KR_dom"/>
</dbReference>
<dbReference type="NCBIfam" id="NF005559">
    <property type="entry name" value="PRK07231.1"/>
    <property type="match status" value="1"/>
</dbReference>
<organism evidence="4 5">
    <name type="scientific">Tepidiforma thermophila (strain KCTC 52669 / CGMCC 1.13589 / G233)</name>
    <dbReference type="NCBI Taxonomy" id="2761530"/>
    <lineage>
        <taxon>Bacteria</taxon>
        <taxon>Bacillati</taxon>
        <taxon>Chloroflexota</taxon>
        <taxon>Tepidiformia</taxon>
        <taxon>Tepidiformales</taxon>
        <taxon>Tepidiformaceae</taxon>
        <taxon>Tepidiforma</taxon>
    </lineage>
</organism>
<comment type="caution">
    <text evidence="4">The sequence shown here is derived from an EMBL/GenBank/DDBJ whole genome shotgun (WGS) entry which is preliminary data.</text>
</comment>
<evidence type="ECO:0000256" key="1">
    <source>
        <dbReference type="ARBA" id="ARBA00006484"/>
    </source>
</evidence>
<keyword evidence="2" id="KW-0560">Oxidoreductase</keyword>
<name>A0A2A9HKA8_TEPT2</name>
<keyword evidence="5" id="KW-1185">Reference proteome</keyword>
<dbReference type="PANTHER" id="PTHR43943">
    <property type="entry name" value="DEHYDROGENASE/REDUCTASE (SDR FAMILY) MEMBER 4"/>
    <property type="match status" value="1"/>
</dbReference>